<name>A0ABQ9U935_SAGOE</name>
<keyword evidence="3" id="KW-1185">Reference proteome</keyword>
<feature type="region of interest" description="Disordered" evidence="1">
    <location>
        <begin position="43"/>
        <end position="71"/>
    </location>
</feature>
<protein>
    <submittedName>
        <fullName evidence="2">Uncharacterized protein</fullName>
    </submittedName>
</protein>
<evidence type="ECO:0000313" key="3">
    <source>
        <dbReference type="Proteomes" id="UP001266305"/>
    </source>
</evidence>
<evidence type="ECO:0000313" key="2">
    <source>
        <dbReference type="EMBL" id="KAK2093309.1"/>
    </source>
</evidence>
<sequence>MWPPGTEELQMGRKRVRAACCQRRTAPEKLTVTPTQAFLVGTPTSPPHNQQHPTRRHPFPQCDPHRTSGGPRSWLLRVCDTKPQSPGQLQITPQEEEVHSALPTPPPTSNNSFLLELVRNLNPQRSFWDLQFNGCILFGIEFSYAMETAYLTPVLLQMGVHDLL</sequence>
<dbReference type="Proteomes" id="UP001266305">
    <property type="component" value="Unassembled WGS sequence"/>
</dbReference>
<gene>
    <name evidence="2" type="ORF">P7K49_029838</name>
</gene>
<reference evidence="2 3" key="1">
    <citation type="submission" date="2023-05" db="EMBL/GenBank/DDBJ databases">
        <title>B98-5 Cell Line De Novo Hybrid Assembly: An Optical Mapping Approach.</title>
        <authorList>
            <person name="Kananen K."/>
            <person name="Auerbach J.A."/>
            <person name="Kautto E."/>
            <person name="Blachly J.S."/>
        </authorList>
    </citation>
    <scope>NUCLEOTIDE SEQUENCE [LARGE SCALE GENOMIC DNA]</scope>
    <source>
        <strain evidence="2">B95-8</strain>
        <tissue evidence="2">Cell line</tissue>
    </source>
</reference>
<dbReference type="EMBL" id="JASSZA010000015">
    <property type="protein sequence ID" value="KAK2093309.1"/>
    <property type="molecule type" value="Genomic_DNA"/>
</dbReference>
<proteinExistence type="predicted"/>
<evidence type="ECO:0000256" key="1">
    <source>
        <dbReference type="SAM" id="MobiDB-lite"/>
    </source>
</evidence>
<organism evidence="2 3">
    <name type="scientific">Saguinus oedipus</name>
    <name type="common">Cotton-top tamarin</name>
    <name type="synonym">Oedipomidas oedipus</name>
    <dbReference type="NCBI Taxonomy" id="9490"/>
    <lineage>
        <taxon>Eukaryota</taxon>
        <taxon>Metazoa</taxon>
        <taxon>Chordata</taxon>
        <taxon>Craniata</taxon>
        <taxon>Vertebrata</taxon>
        <taxon>Euteleostomi</taxon>
        <taxon>Mammalia</taxon>
        <taxon>Eutheria</taxon>
        <taxon>Euarchontoglires</taxon>
        <taxon>Primates</taxon>
        <taxon>Haplorrhini</taxon>
        <taxon>Platyrrhini</taxon>
        <taxon>Cebidae</taxon>
        <taxon>Callitrichinae</taxon>
        <taxon>Saguinus</taxon>
    </lineage>
</organism>
<accession>A0ABQ9U935</accession>
<comment type="caution">
    <text evidence="2">The sequence shown here is derived from an EMBL/GenBank/DDBJ whole genome shotgun (WGS) entry which is preliminary data.</text>
</comment>